<evidence type="ECO:0000256" key="1">
    <source>
        <dbReference type="ARBA" id="ARBA00006484"/>
    </source>
</evidence>
<evidence type="ECO:0000313" key="6">
    <source>
        <dbReference type="Proteomes" id="UP001305779"/>
    </source>
</evidence>
<keyword evidence="2" id="KW-0521">NADP</keyword>
<dbReference type="SUPFAM" id="SSF51735">
    <property type="entry name" value="NAD(P)-binding Rossmann-fold domains"/>
    <property type="match status" value="1"/>
</dbReference>
<name>A0ABR0EJP7_ZASCE</name>
<dbReference type="Gene3D" id="3.40.50.720">
    <property type="entry name" value="NAD(P)-binding Rossmann-like Domain"/>
    <property type="match status" value="1"/>
</dbReference>
<dbReference type="InterPro" id="IPR036291">
    <property type="entry name" value="NAD(P)-bd_dom_sf"/>
</dbReference>
<dbReference type="PANTHER" id="PTHR44169:SF6">
    <property type="entry name" value="NADPH-DEPENDENT 1-ACYLDIHYDROXYACETONE PHOSPHATE REDUCTASE"/>
    <property type="match status" value="1"/>
</dbReference>
<dbReference type="InterPro" id="IPR002347">
    <property type="entry name" value="SDR_fam"/>
</dbReference>
<dbReference type="CDD" id="cd05374">
    <property type="entry name" value="17beta-HSD-like_SDR_c"/>
    <property type="match status" value="1"/>
</dbReference>
<accession>A0ABR0EJP7</accession>
<dbReference type="Proteomes" id="UP001305779">
    <property type="component" value="Unassembled WGS sequence"/>
</dbReference>
<keyword evidence="6" id="KW-1185">Reference proteome</keyword>
<dbReference type="PRINTS" id="PR00080">
    <property type="entry name" value="SDRFAMILY"/>
</dbReference>
<evidence type="ECO:0000256" key="2">
    <source>
        <dbReference type="ARBA" id="ARBA00022857"/>
    </source>
</evidence>
<dbReference type="PROSITE" id="PS00061">
    <property type="entry name" value="ADH_SHORT"/>
    <property type="match status" value="1"/>
</dbReference>
<dbReference type="InterPro" id="IPR020904">
    <property type="entry name" value="Sc_DH/Rdtase_CS"/>
</dbReference>
<dbReference type="Pfam" id="PF00106">
    <property type="entry name" value="adh_short"/>
    <property type="match status" value="1"/>
</dbReference>
<evidence type="ECO:0000256" key="3">
    <source>
        <dbReference type="ARBA" id="ARBA00023002"/>
    </source>
</evidence>
<keyword evidence="3" id="KW-0560">Oxidoreductase</keyword>
<dbReference type="EMBL" id="JAXOVC010000005">
    <property type="protein sequence ID" value="KAK4501774.1"/>
    <property type="molecule type" value="Genomic_DNA"/>
</dbReference>
<dbReference type="PANTHER" id="PTHR44169">
    <property type="entry name" value="NADPH-DEPENDENT 1-ACYLDIHYDROXYACETONE PHOSPHATE REDUCTASE"/>
    <property type="match status" value="1"/>
</dbReference>
<comment type="similarity">
    <text evidence="1 4">Belongs to the short-chain dehydrogenases/reductases (SDR) family.</text>
</comment>
<evidence type="ECO:0000313" key="5">
    <source>
        <dbReference type="EMBL" id="KAK4501774.1"/>
    </source>
</evidence>
<organism evidence="5 6">
    <name type="scientific">Zasmidium cellare</name>
    <name type="common">Wine cellar mold</name>
    <name type="synonym">Racodium cellare</name>
    <dbReference type="NCBI Taxonomy" id="395010"/>
    <lineage>
        <taxon>Eukaryota</taxon>
        <taxon>Fungi</taxon>
        <taxon>Dikarya</taxon>
        <taxon>Ascomycota</taxon>
        <taxon>Pezizomycotina</taxon>
        <taxon>Dothideomycetes</taxon>
        <taxon>Dothideomycetidae</taxon>
        <taxon>Mycosphaerellales</taxon>
        <taxon>Mycosphaerellaceae</taxon>
        <taxon>Zasmidium</taxon>
    </lineage>
</organism>
<dbReference type="PRINTS" id="PR00081">
    <property type="entry name" value="GDHRDH"/>
</dbReference>
<reference evidence="5 6" key="1">
    <citation type="journal article" date="2023" name="G3 (Bethesda)">
        <title>A chromosome-level genome assembly of Zasmidium syzygii isolated from banana leaves.</title>
        <authorList>
            <person name="van Westerhoven A.C."/>
            <person name="Mehrabi R."/>
            <person name="Talebi R."/>
            <person name="Steentjes M.B.F."/>
            <person name="Corcolon B."/>
            <person name="Chong P.A."/>
            <person name="Kema G.H.J."/>
            <person name="Seidl M.F."/>
        </authorList>
    </citation>
    <scope>NUCLEOTIDE SEQUENCE [LARGE SCALE GENOMIC DNA]</scope>
    <source>
        <strain evidence="5 6">P124</strain>
    </source>
</reference>
<protein>
    <recommendedName>
        <fullName evidence="7">NADPH-dependent 1-acyldihydroxyacetone phosphate reductase</fullName>
    </recommendedName>
</protein>
<gene>
    <name evidence="5" type="ORF">PRZ48_007583</name>
</gene>
<evidence type="ECO:0000256" key="4">
    <source>
        <dbReference type="RuleBase" id="RU000363"/>
    </source>
</evidence>
<evidence type="ECO:0008006" key="7">
    <source>
        <dbReference type="Google" id="ProtNLM"/>
    </source>
</evidence>
<comment type="caution">
    <text evidence="5">The sequence shown here is derived from an EMBL/GenBank/DDBJ whole genome shotgun (WGS) entry which is preliminary data.</text>
</comment>
<sequence length="289" mass="31011">MDVSKRSVLITGCSSGGIGAALAIEYQQRGYHVFATTRNTKKLPTSLSSLPNVTSLALDVTSPQSIDAAAKQVSQTTGGRLDVLVNNSGAALTAPALDTDVEQARNLFEVNVLGVLAVTKAFTPLLMRGENAYIINNSSINGETNLPFSALYGASKSATTAFSETLRLEIAPLGIRVVTAITGIIETNLHNNEPEHPLPSTSYYKPIEGWLRDRVSGKNRPPGMPVEEYAKQLVGKCEGGAKGKVYVGPLTGLFVYLEWWMPSFVWDYFMVQSGPKNFGDIAVAAKAKQ</sequence>
<proteinExistence type="inferred from homology"/>